<evidence type="ECO:0000313" key="7">
    <source>
        <dbReference type="WBParaSite" id="Csp11.Scaffold629.g10832.t1"/>
    </source>
</evidence>
<evidence type="ECO:0000313" key="6">
    <source>
        <dbReference type="Proteomes" id="UP000095282"/>
    </source>
</evidence>
<protein>
    <submittedName>
        <fullName evidence="7">G_PROTEIN_RECEP_F1_2 domain-containing protein</fullName>
    </submittedName>
</protein>
<dbReference type="WBParaSite" id="Csp11.Scaffold629.g10832.t1">
    <property type="protein sequence ID" value="Csp11.Scaffold629.g10832.t1"/>
    <property type="gene ID" value="Csp11.Scaffold629.g10832"/>
</dbReference>
<feature type="transmembrane region" description="Helical" evidence="5">
    <location>
        <begin position="41"/>
        <end position="64"/>
    </location>
</feature>
<evidence type="ECO:0000256" key="2">
    <source>
        <dbReference type="ARBA" id="ARBA00022692"/>
    </source>
</evidence>
<sequence>MLILPIIGYTAGGPLILSMGIDRFIAVKFPTNYRFYQQSPVHYLTVQLIFPIFYSLFFLIFGYLERDTQE</sequence>
<keyword evidence="6" id="KW-1185">Reference proteome</keyword>
<proteinExistence type="predicted"/>
<evidence type="ECO:0000256" key="1">
    <source>
        <dbReference type="ARBA" id="ARBA00004370"/>
    </source>
</evidence>
<dbReference type="GO" id="GO:0016020">
    <property type="term" value="C:membrane"/>
    <property type="evidence" value="ECO:0007669"/>
    <property type="project" value="UniProtKB-SubCell"/>
</dbReference>
<keyword evidence="3 5" id="KW-1133">Transmembrane helix</keyword>
<organism evidence="6 7">
    <name type="scientific">Caenorhabditis tropicalis</name>
    <dbReference type="NCBI Taxonomy" id="1561998"/>
    <lineage>
        <taxon>Eukaryota</taxon>
        <taxon>Metazoa</taxon>
        <taxon>Ecdysozoa</taxon>
        <taxon>Nematoda</taxon>
        <taxon>Chromadorea</taxon>
        <taxon>Rhabditida</taxon>
        <taxon>Rhabditina</taxon>
        <taxon>Rhabditomorpha</taxon>
        <taxon>Rhabditoidea</taxon>
        <taxon>Rhabditidae</taxon>
        <taxon>Peloderinae</taxon>
        <taxon>Caenorhabditis</taxon>
    </lineage>
</organism>
<evidence type="ECO:0000256" key="4">
    <source>
        <dbReference type="ARBA" id="ARBA00023136"/>
    </source>
</evidence>
<dbReference type="PANTHER" id="PTHR23360:SF10">
    <property type="entry name" value="G-PROTEIN COUPLED RECEPTORS FAMILY 1 PROFILE DOMAIN-CONTAINING PROTEIN"/>
    <property type="match status" value="1"/>
</dbReference>
<keyword evidence="2 5" id="KW-0812">Transmembrane</keyword>
<accession>A0A1I7TQR4</accession>
<dbReference type="STRING" id="1561998.A0A1I7TQR4"/>
<comment type="subcellular location">
    <subcellularLocation>
        <location evidence="1">Membrane</location>
    </subcellularLocation>
</comment>
<dbReference type="PROSITE" id="PS00237">
    <property type="entry name" value="G_PROTEIN_RECEP_F1_1"/>
    <property type="match status" value="1"/>
</dbReference>
<dbReference type="PANTHER" id="PTHR23360">
    <property type="entry name" value="G-PROTEIN COUPLED RECEPTORS FAMILY 1 PROFILE DOMAIN-CONTAINING PROTEIN-RELATED"/>
    <property type="match status" value="1"/>
</dbReference>
<feature type="transmembrane region" description="Helical" evidence="5">
    <location>
        <begin position="6"/>
        <end position="29"/>
    </location>
</feature>
<dbReference type="Pfam" id="PF10320">
    <property type="entry name" value="7TM_GPCR_Srsx"/>
    <property type="match status" value="1"/>
</dbReference>
<dbReference type="AlphaFoldDB" id="A0A1I7TQR4"/>
<evidence type="ECO:0000256" key="3">
    <source>
        <dbReference type="ARBA" id="ARBA00022989"/>
    </source>
</evidence>
<evidence type="ECO:0000256" key="5">
    <source>
        <dbReference type="SAM" id="Phobius"/>
    </source>
</evidence>
<dbReference type="Proteomes" id="UP000095282">
    <property type="component" value="Unplaced"/>
</dbReference>
<dbReference type="InterPro" id="IPR019424">
    <property type="entry name" value="7TM_GPCR_Srsx"/>
</dbReference>
<dbReference type="GO" id="GO:0004930">
    <property type="term" value="F:G protein-coupled receptor activity"/>
    <property type="evidence" value="ECO:0007669"/>
    <property type="project" value="InterPro"/>
</dbReference>
<dbReference type="InterPro" id="IPR047130">
    <property type="entry name" value="7TM_GPCR_Srsx_nematod"/>
</dbReference>
<name>A0A1I7TQR4_9PELO</name>
<dbReference type="InterPro" id="IPR000276">
    <property type="entry name" value="GPCR_Rhodpsn"/>
</dbReference>
<reference evidence="7" key="1">
    <citation type="submission" date="2016-11" db="UniProtKB">
        <authorList>
            <consortium name="WormBaseParasite"/>
        </authorList>
    </citation>
    <scope>IDENTIFICATION</scope>
</reference>
<keyword evidence="4 5" id="KW-0472">Membrane</keyword>